<dbReference type="InterPro" id="IPR001451">
    <property type="entry name" value="Hexapep"/>
</dbReference>
<keyword evidence="3" id="KW-0012">Acyltransferase</keyword>
<proteinExistence type="inferred from homology"/>
<sequence>MNNKGEKQTMNKGIYELEGLEFMGNNFKDKLKFCGEGVRLYPLCKMIRAQNAELDNHCQIFDYVFIDAGKSLKIGKYSTLTWNVLIEGGAKTRIGDRVFLGPGTKLLTSTYKIHGYYTVEHLPEGCQETDYGDIEIEDDAYIGANCTIMPGVKIGEGAVVGVNSLVKRDLEPWTVYIGSPCRAIGKREKPTEERQIALQQIDWSKHL</sequence>
<keyword evidence="2 3" id="KW-0808">Transferase</keyword>
<evidence type="ECO:0000313" key="3">
    <source>
        <dbReference type="EMBL" id="KAB2953766.1"/>
    </source>
</evidence>
<dbReference type="InterPro" id="IPR011004">
    <property type="entry name" value="Trimer_LpxA-like_sf"/>
</dbReference>
<evidence type="ECO:0000256" key="1">
    <source>
        <dbReference type="ARBA" id="ARBA00007274"/>
    </source>
</evidence>
<evidence type="ECO:0000256" key="2">
    <source>
        <dbReference type="ARBA" id="ARBA00022679"/>
    </source>
</evidence>
<dbReference type="PANTHER" id="PTHR23416:SF23">
    <property type="entry name" value="ACETYLTRANSFERASE C18B11.09C-RELATED"/>
    <property type="match status" value="1"/>
</dbReference>
<protein>
    <submittedName>
        <fullName evidence="3">Acyltransferase</fullName>
    </submittedName>
</protein>
<dbReference type="EMBL" id="WBXO01000002">
    <property type="protein sequence ID" value="KAB2953766.1"/>
    <property type="molecule type" value="Genomic_DNA"/>
</dbReference>
<gene>
    <name evidence="3" type="ORF">F9B85_03875</name>
</gene>
<dbReference type="Proteomes" id="UP000468766">
    <property type="component" value="Unassembled WGS sequence"/>
</dbReference>
<dbReference type="SUPFAM" id="SSF51161">
    <property type="entry name" value="Trimeric LpxA-like enzymes"/>
    <property type="match status" value="1"/>
</dbReference>
<dbReference type="GO" id="GO:0008374">
    <property type="term" value="F:O-acyltransferase activity"/>
    <property type="evidence" value="ECO:0007669"/>
    <property type="project" value="TreeGrafter"/>
</dbReference>
<dbReference type="CDD" id="cd04647">
    <property type="entry name" value="LbH_MAT_like"/>
    <property type="match status" value="1"/>
</dbReference>
<comment type="similarity">
    <text evidence="1">Belongs to the transferase hexapeptide repeat family.</text>
</comment>
<organism evidence="3 4">
    <name type="scientific">Heliorestis acidaminivorans</name>
    <dbReference type="NCBI Taxonomy" id="553427"/>
    <lineage>
        <taxon>Bacteria</taxon>
        <taxon>Bacillati</taxon>
        <taxon>Bacillota</taxon>
        <taxon>Clostridia</taxon>
        <taxon>Eubacteriales</taxon>
        <taxon>Heliobacteriaceae</taxon>
        <taxon>Heliorestis</taxon>
    </lineage>
</organism>
<dbReference type="Gene3D" id="2.160.10.10">
    <property type="entry name" value="Hexapeptide repeat proteins"/>
    <property type="match status" value="1"/>
</dbReference>
<dbReference type="Pfam" id="PF00132">
    <property type="entry name" value="Hexapep"/>
    <property type="match status" value="1"/>
</dbReference>
<reference evidence="3 4" key="1">
    <citation type="submission" date="2019-10" db="EMBL/GenBank/DDBJ databases">
        <title>Whole-genome sequence of the extremophile Heliorestis acidaminivorans DSM 24790.</title>
        <authorList>
            <person name="Kyndt J.A."/>
            <person name="Meyer T.E."/>
        </authorList>
    </citation>
    <scope>NUCLEOTIDE SEQUENCE [LARGE SCALE GENOMIC DNA]</scope>
    <source>
        <strain evidence="3 4">DSM 24790</strain>
    </source>
</reference>
<keyword evidence="4" id="KW-1185">Reference proteome</keyword>
<evidence type="ECO:0000313" key="4">
    <source>
        <dbReference type="Proteomes" id="UP000468766"/>
    </source>
</evidence>
<dbReference type="InterPro" id="IPR051159">
    <property type="entry name" value="Hexapeptide_acetyltransf"/>
</dbReference>
<dbReference type="AlphaFoldDB" id="A0A6I0EZ29"/>
<dbReference type="PANTHER" id="PTHR23416">
    <property type="entry name" value="SIALIC ACID SYNTHASE-RELATED"/>
    <property type="match status" value="1"/>
</dbReference>
<dbReference type="GO" id="GO:0005829">
    <property type="term" value="C:cytosol"/>
    <property type="evidence" value="ECO:0007669"/>
    <property type="project" value="TreeGrafter"/>
</dbReference>
<comment type="caution">
    <text evidence="3">The sequence shown here is derived from an EMBL/GenBank/DDBJ whole genome shotgun (WGS) entry which is preliminary data.</text>
</comment>
<accession>A0A6I0EZ29</accession>
<name>A0A6I0EZ29_9FIRM</name>
<dbReference type="OrthoDB" id="9801697at2"/>